<keyword evidence="3 10" id="KW-0436">Ligase</keyword>
<gene>
    <name evidence="10 14" type="primary">ileS</name>
    <name evidence="14" type="ORF">VB738_07845</name>
</gene>
<feature type="binding site" evidence="10">
    <location>
        <position position="624"/>
    </location>
    <ligand>
        <name>ATP</name>
        <dbReference type="ChEBI" id="CHEBI:30616"/>
    </ligand>
</feature>
<dbReference type="Gene3D" id="1.10.730.20">
    <property type="match status" value="1"/>
</dbReference>
<dbReference type="InterPro" id="IPR002301">
    <property type="entry name" value="Ile-tRNA-ligase"/>
</dbReference>
<evidence type="ECO:0000256" key="10">
    <source>
        <dbReference type="HAMAP-Rule" id="MF_02002"/>
    </source>
</evidence>
<evidence type="ECO:0000256" key="9">
    <source>
        <dbReference type="ARBA" id="ARBA00048359"/>
    </source>
</evidence>
<protein>
    <recommendedName>
        <fullName evidence="10">Isoleucine--tRNA ligase</fullName>
        <ecNumber evidence="10">6.1.1.5</ecNumber>
    </recommendedName>
    <alternativeName>
        <fullName evidence="10">Isoleucyl-tRNA synthetase</fullName>
        <shortName evidence="10">IleRS</shortName>
    </alternativeName>
</protein>
<dbReference type="InterPro" id="IPR014729">
    <property type="entry name" value="Rossmann-like_a/b/a_fold"/>
</dbReference>
<dbReference type="Gene3D" id="3.90.740.10">
    <property type="entry name" value="Valyl/Leucyl/Isoleucyl-tRNA synthetase, editing domain"/>
    <property type="match status" value="1"/>
</dbReference>
<dbReference type="Pfam" id="PF06827">
    <property type="entry name" value="zf-FPG_IleRS"/>
    <property type="match status" value="1"/>
</dbReference>
<comment type="subcellular location">
    <subcellularLocation>
        <location evidence="10">Cytoplasm</location>
    </subcellularLocation>
</comment>
<dbReference type="NCBIfam" id="TIGR00392">
    <property type="entry name" value="ileS"/>
    <property type="match status" value="1"/>
</dbReference>
<dbReference type="InterPro" id="IPR050081">
    <property type="entry name" value="Ile-tRNA_ligase"/>
</dbReference>
<feature type="binding site" evidence="10">
    <location>
        <position position="580"/>
    </location>
    <ligand>
        <name>L-isoleucyl-5'-AMP</name>
        <dbReference type="ChEBI" id="CHEBI:178002"/>
    </ligand>
</feature>
<dbReference type="SUPFAM" id="SSF52374">
    <property type="entry name" value="Nucleotidylyl transferase"/>
    <property type="match status" value="1"/>
</dbReference>
<evidence type="ECO:0000256" key="3">
    <source>
        <dbReference type="ARBA" id="ARBA00022598"/>
    </source>
</evidence>
<dbReference type="PRINTS" id="PR00984">
    <property type="entry name" value="TRNASYNTHILE"/>
</dbReference>
<evidence type="ECO:0000256" key="4">
    <source>
        <dbReference type="ARBA" id="ARBA00022741"/>
    </source>
</evidence>
<feature type="binding site" evidence="10">
    <location>
        <position position="947"/>
    </location>
    <ligand>
        <name>Zn(2+)</name>
        <dbReference type="ChEBI" id="CHEBI:29105"/>
    </ligand>
</feature>
<dbReference type="InterPro" id="IPR010663">
    <property type="entry name" value="Znf_FPG/IleRS"/>
</dbReference>
<dbReference type="SUPFAM" id="SSF50677">
    <property type="entry name" value="ValRS/IleRS/LeuRS editing domain"/>
    <property type="match status" value="1"/>
</dbReference>
<comment type="subunit">
    <text evidence="10">Monomer.</text>
</comment>
<dbReference type="SUPFAM" id="SSF47323">
    <property type="entry name" value="Anticodon-binding domain of a subclass of class I aminoacyl-tRNA synthetases"/>
    <property type="match status" value="1"/>
</dbReference>
<dbReference type="Proteomes" id="UP001304461">
    <property type="component" value="Unassembled WGS sequence"/>
</dbReference>
<evidence type="ECO:0000256" key="5">
    <source>
        <dbReference type="ARBA" id="ARBA00022840"/>
    </source>
</evidence>
<keyword evidence="7 10" id="KW-0030">Aminoacyl-tRNA synthetase</keyword>
<dbReference type="InterPro" id="IPR002300">
    <property type="entry name" value="aa-tRNA-synth_Ia"/>
</dbReference>
<dbReference type="EMBL" id="JAYGHX010000004">
    <property type="protein sequence ID" value="MEA5391172.1"/>
    <property type="molecule type" value="Genomic_DNA"/>
</dbReference>
<evidence type="ECO:0000256" key="6">
    <source>
        <dbReference type="ARBA" id="ARBA00022917"/>
    </source>
</evidence>
<feature type="binding site" evidence="10">
    <location>
        <position position="967"/>
    </location>
    <ligand>
        <name>Zn(2+)</name>
        <dbReference type="ChEBI" id="CHEBI:29105"/>
    </ligand>
</feature>
<dbReference type="GO" id="GO:0004822">
    <property type="term" value="F:isoleucine-tRNA ligase activity"/>
    <property type="evidence" value="ECO:0007669"/>
    <property type="project" value="UniProtKB-EC"/>
</dbReference>
<keyword evidence="5 10" id="KW-0067">ATP-binding</keyword>
<reference evidence="14 15" key="1">
    <citation type="submission" date="2023-12" db="EMBL/GenBank/DDBJ databases">
        <title>Baltic Sea Cyanobacteria.</title>
        <authorList>
            <person name="Delbaje E."/>
            <person name="Fewer D.P."/>
            <person name="Shishido T.K."/>
        </authorList>
    </citation>
    <scope>NUCLEOTIDE SEQUENCE [LARGE SCALE GENOMIC DNA]</scope>
    <source>
        <strain evidence="14 15">UHCC 0139</strain>
    </source>
</reference>
<feature type="short sequence motif" description="'HIGH' region" evidence="10">
    <location>
        <begin position="61"/>
        <end position="71"/>
    </location>
</feature>
<feature type="binding site" evidence="10">
    <location>
        <position position="944"/>
    </location>
    <ligand>
        <name>Zn(2+)</name>
        <dbReference type="ChEBI" id="CHEBI:29105"/>
    </ligand>
</feature>
<dbReference type="CDD" id="cd07960">
    <property type="entry name" value="Anticodon_Ia_Ile_BEm"/>
    <property type="match status" value="1"/>
</dbReference>
<dbReference type="PROSITE" id="PS00178">
    <property type="entry name" value="AA_TRNA_LIGASE_I"/>
    <property type="match status" value="1"/>
</dbReference>
<comment type="catalytic activity">
    <reaction evidence="9 10">
        <text>tRNA(Ile) + L-isoleucine + ATP = L-isoleucyl-tRNA(Ile) + AMP + diphosphate</text>
        <dbReference type="Rhea" id="RHEA:11060"/>
        <dbReference type="Rhea" id="RHEA-COMP:9666"/>
        <dbReference type="Rhea" id="RHEA-COMP:9695"/>
        <dbReference type="ChEBI" id="CHEBI:30616"/>
        <dbReference type="ChEBI" id="CHEBI:33019"/>
        <dbReference type="ChEBI" id="CHEBI:58045"/>
        <dbReference type="ChEBI" id="CHEBI:78442"/>
        <dbReference type="ChEBI" id="CHEBI:78528"/>
        <dbReference type="ChEBI" id="CHEBI:456215"/>
        <dbReference type="EC" id="6.1.1.5"/>
    </reaction>
</comment>
<evidence type="ECO:0000256" key="8">
    <source>
        <dbReference type="ARBA" id="ARBA00025217"/>
    </source>
</evidence>
<comment type="cofactor">
    <cofactor evidence="10">
        <name>Zn(2+)</name>
        <dbReference type="ChEBI" id="CHEBI:29105"/>
    </cofactor>
    <text evidence="10">Binds 1 zinc ion per subunit.</text>
</comment>
<evidence type="ECO:0000313" key="14">
    <source>
        <dbReference type="EMBL" id="MEA5391172.1"/>
    </source>
</evidence>
<keyword evidence="10" id="KW-0862">Zinc</keyword>
<dbReference type="InterPro" id="IPR033708">
    <property type="entry name" value="Anticodon_Ile_BEm"/>
</dbReference>
<feature type="short sequence motif" description="'KMSKS' region" evidence="10">
    <location>
        <begin position="621"/>
        <end position="625"/>
    </location>
</feature>
<comment type="function">
    <text evidence="8 10">Catalyzes the attachment of isoleucine to tRNA(Ile). As IleRS can inadvertently accommodate and process structurally similar amino acids such as valine, to avoid such errors it has two additional distinct tRNA(Ile)-dependent editing activities. One activity is designated as 'pretransfer' editing and involves the hydrolysis of activated Val-AMP. The other activity is designated 'posttransfer' editing and involves deacylation of mischarged Val-tRNA(Ile).</text>
</comment>
<keyword evidence="4 10" id="KW-0547">Nucleotide-binding</keyword>
<comment type="similarity">
    <text evidence="1 10">Belongs to the class-I aminoacyl-tRNA synthetase family. IleS type 1 subfamily.</text>
</comment>
<dbReference type="InterPro" id="IPR009080">
    <property type="entry name" value="tRNAsynth_Ia_anticodon-bd"/>
</dbReference>
<keyword evidence="10" id="KW-0479">Metal-binding</keyword>
<keyword evidence="2 10" id="KW-0963">Cytoplasm</keyword>
<evidence type="ECO:0000259" key="13">
    <source>
        <dbReference type="Pfam" id="PF08264"/>
    </source>
</evidence>
<dbReference type="Gene3D" id="3.40.50.620">
    <property type="entry name" value="HUPs"/>
    <property type="match status" value="2"/>
</dbReference>
<name>A0ABU5RTR7_9CYAN</name>
<evidence type="ECO:0000259" key="11">
    <source>
        <dbReference type="Pfam" id="PF00133"/>
    </source>
</evidence>
<feature type="binding site" evidence="10">
    <location>
        <position position="964"/>
    </location>
    <ligand>
        <name>Zn(2+)</name>
        <dbReference type="ChEBI" id="CHEBI:29105"/>
    </ligand>
</feature>
<dbReference type="InterPro" id="IPR009008">
    <property type="entry name" value="Val/Leu/Ile-tRNA-synth_edit"/>
</dbReference>
<dbReference type="Gene3D" id="1.10.10.830">
    <property type="entry name" value="Ile-tRNA synthetase CP2 domain-like"/>
    <property type="match status" value="1"/>
</dbReference>
<evidence type="ECO:0000256" key="1">
    <source>
        <dbReference type="ARBA" id="ARBA00006887"/>
    </source>
</evidence>
<keyword evidence="6 10" id="KW-0648">Protein biosynthesis</keyword>
<dbReference type="Pfam" id="PF00133">
    <property type="entry name" value="tRNA-synt_1"/>
    <property type="match status" value="1"/>
</dbReference>
<dbReference type="InterPro" id="IPR013155">
    <property type="entry name" value="M/V/L/I-tRNA-synth_anticd-bd"/>
</dbReference>
<evidence type="ECO:0000259" key="12">
    <source>
        <dbReference type="Pfam" id="PF06827"/>
    </source>
</evidence>
<feature type="domain" description="Zinc finger FPG/IleRS-type" evidence="12">
    <location>
        <begin position="943"/>
        <end position="968"/>
    </location>
</feature>
<organism evidence="14 15">
    <name type="scientific">Cyanobium gracile UHCC 0139</name>
    <dbReference type="NCBI Taxonomy" id="3110308"/>
    <lineage>
        <taxon>Bacteria</taxon>
        <taxon>Bacillati</taxon>
        <taxon>Cyanobacteriota</taxon>
        <taxon>Cyanophyceae</taxon>
        <taxon>Synechococcales</taxon>
        <taxon>Prochlorococcaceae</taxon>
        <taxon>Cyanobium</taxon>
    </lineage>
</organism>
<dbReference type="RefSeq" id="WP_323305218.1">
    <property type="nucleotide sequence ID" value="NZ_JAYGHX010000004.1"/>
</dbReference>
<dbReference type="InterPro" id="IPR001412">
    <property type="entry name" value="aa-tRNA-synth_I_CS"/>
</dbReference>
<evidence type="ECO:0000256" key="7">
    <source>
        <dbReference type="ARBA" id="ARBA00023146"/>
    </source>
</evidence>
<feature type="domain" description="Methionyl/Valyl/Leucyl/Isoleucyl-tRNA synthetase anticodon-binding" evidence="13">
    <location>
        <begin position="713"/>
        <end position="868"/>
    </location>
</feature>
<feature type="domain" description="Aminoacyl-tRNA synthetase class Ia" evidence="11">
    <location>
        <begin position="32"/>
        <end position="666"/>
    </location>
</feature>
<dbReference type="CDD" id="cd00818">
    <property type="entry name" value="IleRS_core"/>
    <property type="match status" value="1"/>
</dbReference>
<dbReference type="HAMAP" id="MF_02002">
    <property type="entry name" value="Ile_tRNA_synth_type1"/>
    <property type="match status" value="1"/>
</dbReference>
<evidence type="ECO:0000313" key="15">
    <source>
        <dbReference type="Proteomes" id="UP001304461"/>
    </source>
</evidence>
<dbReference type="PANTHER" id="PTHR42765:SF1">
    <property type="entry name" value="ISOLEUCINE--TRNA LIGASE, MITOCHONDRIAL"/>
    <property type="match status" value="1"/>
</dbReference>
<dbReference type="EC" id="6.1.1.5" evidence="10"/>
<dbReference type="InterPro" id="IPR023585">
    <property type="entry name" value="Ile-tRNA-ligase_type1"/>
</dbReference>
<sequence>MTASPASYKDTLNLLQTPFAMRANARVREPELQAFWKEHDLYGRLSRGNPGAPFTLHDGPPYANGALHVGHALNKILKDIINKHALLQGRRARFVPGWDCHGLPIELKVLQGLGSEERRQLTPIDLRRRAHAYALEQVEAQKGGFRRWGIWADWDAPYLTLQKSYEAAQIGVFGKMVLAGHIYRGLKPVHWSPSSRTALAEAELEYPDGHTSPSVYVAFPVVELPEPLAGLLAAAGIAGPTDAAHREQLFVAIWTTTPWTLPANLAVSVNGQLDYAICRDGTTNGGTPRYLVVAAQLVEQLRTSLERPLEPLLTLKGAQLEGIQYRHPLLDRTSPVVIGGDYITTETGTGLVHTAPGHGVDDFHTGNKYGLPVLCPVDEAGTLTAEAGPFAGLNVLKDANPAIITALRDAGLLLAEQRYEHRYPYDWRTKKPTIFRATEQWFASVDGFRAQALEAIAAVEWLPSSGRNRIEAMVRDRGDWCISRQRSWGVPIPVFYHRETGEVLLNADTLAHAEALIAEHGADVWWERDEAGLLPPAWADQADQWRKGTDTMDVWFDSGSSWAAVLEGRGLGCPADLYLEGSDQHRGWFQSSLLTSVAVNGHAPYRRVLTHGFTLDEKGRKMSKSLGNVVDPVVLVEGGKNEKQEPPYGADVLRLWVSSVDYSADVPLGPGIVKQLADVYRKVRNTARYLLGNLHDFVPAEHAVAIEDLPLLDRWMLQRTASLIEEVSADFERFEFYRFFQALQNFCVVDLSNVYLDIAKDRLYVSAAGDARRRSCQTVLHLVVERLAGLIAPVLCHMAEDIWQNLPYPVAEASVFERGWPTVPQSWAAPELLAPMERILELRAQVNRVLEGCRGRGELGASLEAQVQLELAETAAEAASEAGPLREALALVEASPHPEVDNLADWLLVSALRVGGPPPAETLLAETEEEGVRVRIARAAGTKCERCWHHESDIGQHPDHPTLCGRCVGVLERQGAGPA</sequence>
<comment type="caution">
    <text evidence="14">The sequence shown here is derived from an EMBL/GenBank/DDBJ whole genome shotgun (WGS) entry which is preliminary data.</text>
</comment>
<dbReference type="PANTHER" id="PTHR42765">
    <property type="entry name" value="SOLEUCYL-TRNA SYNTHETASE"/>
    <property type="match status" value="1"/>
</dbReference>
<proteinExistence type="inferred from homology"/>
<dbReference type="Pfam" id="PF08264">
    <property type="entry name" value="Anticodon_1"/>
    <property type="match status" value="1"/>
</dbReference>
<accession>A0ABU5RTR7</accession>
<evidence type="ECO:0000256" key="2">
    <source>
        <dbReference type="ARBA" id="ARBA00022490"/>
    </source>
</evidence>
<comment type="domain">
    <text evidence="10">IleRS has two distinct active sites: one for aminoacylation and one for editing. The misactivated valine is translocated from the active site to the editing site, which sterically excludes the correctly activated isoleucine. The single editing site contains two valyl binding pockets, one specific for each substrate (Val-AMP or Val-tRNA(Ile)).</text>
</comment>
<keyword evidence="15" id="KW-1185">Reference proteome</keyword>